<dbReference type="AlphaFoldDB" id="A0A521CUL0"/>
<evidence type="ECO:0000259" key="1">
    <source>
        <dbReference type="PROSITE" id="PS50113"/>
    </source>
</evidence>
<dbReference type="PANTHER" id="PTHR43102">
    <property type="entry name" value="SLR1143 PROTEIN"/>
    <property type="match status" value="1"/>
</dbReference>
<dbReference type="RefSeq" id="WP_142527921.1">
    <property type="nucleotide sequence ID" value="NZ_CBCSJO010000001.1"/>
</dbReference>
<dbReference type="InterPro" id="IPR035965">
    <property type="entry name" value="PAS-like_dom_sf"/>
</dbReference>
<feature type="domain" description="PAC" evidence="1">
    <location>
        <begin position="245"/>
        <end position="297"/>
    </location>
</feature>
<evidence type="ECO:0000313" key="2">
    <source>
        <dbReference type="EMBL" id="SMO63137.1"/>
    </source>
</evidence>
<dbReference type="InterPro" id="IPR013656">
    <property type="entry name" value="PAS_4"/>
</dbReference>
<keyword evidence="3" id="KW-1185">Reference proteome</keyword>
<organism evidence="2 3">
    <name type="scientific">Pedobacter westerhofensis</name>
    <dbReference type="NCBI Taxonomy" id="425512"/>
    <lineage>
        <taxon>Bacteria</taxon>
        <taxon>Pseudomonadati</taxon>
        <taxon>Bacteroidota</taxon>
        <taxon>Sphingobacteriia</taxon>
        <taxon>Sphingobacteriales</taxon>
        <taxon>Sphingobacteriaceae</taxon>
        <taxon>Pedobacter</taxon>
    </lineage>
</organism>
<dbReference type="InterPro" id="IPR003018">
    <property type="entry name" value="GAF"/>
</dbReference>
<protein>
    <submittedName>
        <fullName evidence="2">PAS domain S-box-containing protein</fullName>
    </submittedName>
</protein>
<dbReference type="PANTHER" id="PTHR43102:SF2">
    <property type="entry name" value="GAF DOMAIN-CONTAINING PROTEIN"/>
    <property type="match status" value="1"/>
</dbReference>
<dbReference type="Pfam" id="PF08448">
    <property type="entry name" value="PAS_4"/>
    <property type="match status" value="1"/>
</dbReference>
<dbReference type="Gene3D" id="3.30.450.20">
    <property type="entry name" value="PAS domain"/>
    <property type="match status" value="1"/>
</dbReference>
<reference evidence="2 3" key="1">
    <citation type="submission" date="2017-05" db="EMBL/GenBank/DDBJ databases">
        <authorList>
            <person name="Varghese N."/>
            <person name="Submissions S."/>
        </authorList>
    </citation>
    <scope>NUCLEOTIDE SEQUENCE [LARGE SCALE GENOMIC DNA]</scope>
    <source>
        <strain evidence="2 3">DSM 19036</strain>
    </source>
</reference>
<dbReference type="InterPro" id="IPR029016">
    <property type="entry name" value="GAF-like_dom_sf"/>
</dbReference>
<dbReference type="EMBL" id="FXTN01000004">
    <property type="protein sequence ID" value="SMO63137.1"/>
    <property type="molecule type" value="Genomic_DNA"/>
</dbReference>
<accession>A0A521CUL0</accession>
<dbReference type="Gene3D" id="1.10.287.130">
    <property type="match status" value="1"/>
</dbReference>
<dbReference type="PROSITE" id="PS50113">
    <property type="entry name" value="PAC"/>
    <property type="match status" value="1"/>
</dbReference>
<dbReference type="SUPFAM" id="SSF55785">
    <property type="entry name" value="PYP-like sensor domain (PAS domain)"/>
    <property type="match status" value="1"/>
</dbReference>
<dbReference type="Pfam" id="PF01590">
    <property type="entry name" value="GAF"/>
    <property type="match status" value="1"/>
</dbReference>
<sequence length="361" mass="41702">MPYNDPRRLQAVNRFLKLDINRQAELQEMVELAAALCDTPVAMITLLDEQTEYIKFRKGIELQELLREDTFSQYLLDEEKLMIVPDALSDPRFSHTKLVVEEPKIRFYAGCSLITHDGYAVGSISIMGQIGKQLNEPQKHLLSVLAKRIVEIMEMEFSLGIVRNQFIKAKDSEMKLQSFFERAGTCHLLIGKEMEIIAFNKNASDYFAKSQKVEIYAGLTIPQILSDERLEDFFEKYQQAMAGDPVYYEREVEYSGKLIWWSVSLEPGYNVEGEIIGISFNATDVTEKKIHEKEMSDKNDRLMQIAHIQSHELRKPVASILGFMEIFKHSDYCATKEELLMMERATIDLDTRIRAIVYLTQ</sequence>
<dbReference type="Proteomes" id="UP000320300">
    <property type="component" value="Unassembled WGS sequence"/>
</dbReference>
<dbReference type="Gene3D" id="3.30.450.40">
    <property type="match status" value="1"/>
</dbReference>
<gene>
    <name evidence="2" type="ORF">SAMN06265348_104221</name>
</gene>
<dbReference type="NCBIfam" id="TIGR00229">
    <property type="entry name" value="sensory_box"/>
    <property type="match status" value="1"/>
</dbReference>
<dbReference type="SUPFAM" id="SSF55781">
    <property type="entry name" value="GAF domain-like"/>
    <property type="match status" value="1"/>
</dbReference>
<proteinExistence type="predicted"/>
<evidence type="ECO:0000313" key="3">
    <source>
        <dbReference type="Proteomes" id="UP000320300"/>
    </source>
</evidence>
<dbReference type="OrthoDB" id="741455at2"/>
<name>A0A521CUL0_9SPHI</name>
<dbReference type="SUPFAM" id="SSF47384">
    <property type="entry name" value="Homodimeric domain of signal transducing histidine kinase"/>
    <property type="match status" value="1"/>
</dbReference>
<dbReference type="GO" id="GO:0000155">
    <property type="term" value="F:phosphorelay sensor kinase activity"/>
    <property type="evidence" value="ECO:0007669"/>
    <property type="project" value="InterPro"/>
</dbReference>
<dbReference type="InterPro" id="IPR036097">
    <property type="entry name" value="HisK_dim/P_sf"/>
</dbReference>
<dbReference type="InterPro" id="IPR000700">
    <property type="entry name" value="PAS-assoc_C"/>
</dbReference>
<dbReference type="InterPro" id="IPR000014">
    <property type="entry name" value="PAS"/>
</dbReference>